<reference evidence="1 2" key="1">
    <citation type="journal article" date="2009" name="PLoS Genet.">
        <title>Alliance of proteomics and genomics to unravel the specificities of Sahara bacterium Deinococcus deserti.</title>
        <authorList>
            <person name="de Groot A."/>
            <person name="Dulermo R."/>
            <person name="Ortet P."/>
            <person name="Blanchard L."/>
            <person name="Guerin P."/>
            <person name="Fernandez B."/>
            <person name="Vacherie B."/>
            <person name="Dossat C."/>
            <person name="Jolivet E."/>
            <person name="Siguier P."/>
            <person name="Chandler M."/>
            <person name="Barakat M."/>
            <person name="Dedieu A."/>
            <person name="Barbe V."/>
            <person name="Heulin T."/>
            <person name="Sommer S."/>
            <person name="Achouak W."/>
            <person name="Armengaud J."/>
        </authorList>
    </citation>
    <scope>NUCLEOTIDE SEQUENCE [LARGE SCALE GENOMIC DNA]</scope>
    <source>
        <strain evidence="2">DSM 17065 / CIP 109153 / LMG 22923 / VCD115</strain>
    </source>
</reference>
<evidence type="ECO:0008006" key="3">
    <source>
        <dbReference type="Google" id="ProtNLM"/>
    </source>
</evidence>
<accession>X5HN29</accession>
<dbReference type="Proteomes" id="UP000002208">
    <property type="component" value="Chromosome"/>
</dbReference>
<gene>
    <name evidence="1" type="ordered locus">Deide_14224</name>
</gene>
<dbReference type="KEGG" id="ddr:Deide_14224"/>
<dbReference type="AlphaFoldDB" id="X5HN29"/>
<evidence type="ECO:0000313" key="2">
    <source>
        <dbReference type="Proteomes" id="UP000002208"/>
    </source>
</evidence>
<keyword evidence="2" id="KW-1185">Reference proteome</keyword>
<dbReference type="HOGENOM" id="CLU_2435921_0_0_0"/>
<name>X5HN29_DEIDV</name>
<organism evidence="1 2">
    <name type="scientific">Deinococcus deserti (strain DSM 17065 / CIP 109153 / LMG 22923 / VCD115)</name>
    <dbReference type="NCBI Taxonomy" id="546414"/>
    <lineage>
        <taxon>Bacteria</taxon>
        <taxon>Thermotogati</taxon>
        <taxon>Deinococcota</taxon>
        <taxon>Deinococci</taxon>
        <taxon>Deinococcales</taxon>
        <taxon>Deinococcaceae</taxon>
        <taxon>Deinococcus</taxon>
    </lineage>
</organism>
<dbReference type="EMBL" id="CP001114">
    <property type="protein sequence ID" value="AHX26517.1"/>
    <property type="molecule type" value="Genomic_DNA"/>
</dbReference>
<protein>
    <recommendedName>
        <fullName evidence="3">Transcription regulator PadR N-terminal domain-containing protein</fullName>
    </recommendedName>
</protein>
<dbReference type="PaxDb" id="546414-Deide_14224"/>
<proteinExistence type="predicted"/>
<sequence length="90" mass="9431">MTAGLTGPQARVLGALRDGAALIMHTRTERGAFYTLGGRRLSVTLLKDLERLRYVSRSAGAGRTAVAYELTPGGSAALAQWESGNPASRG</sequence>
<dbReference type="STRING" id="546414.Deide_14224"/>
<evidence type="ECO:0000313" key="1">
    <source>
        <dbReference type="EMBL" id="AHX26517.1"/>
    </source>
</evidence>
<dbReference type="OrthoDB" id="71250at2"/>